<accession>A0ABS6WIY4</accession>
<sequence length="187" mass="20648">MIFALLGLAPAHAVTPVEQVEPYAISGQSGAELYASIGARGPKLSDGRRTIAHTTFKLTWRRDYRPQADGACVLATAIPKLIITYTLPKPRGAMPAPVAQRWKRFYDGVAAHERVHGRYIVEMVEKIEAVSTGMRAEDDPGCQKVRAFLQRNLKVLSDEQRARGRAFDRDEMSAGGNVQGLIFDLIK</sequence>
<dbReference type="InterPro" id="IPR010321">
    <property type="entry name" value="DUF922"/>
</dbReference>
<evidence type="ECO:0000313" key="1">
    <source>
        <dbReference type="EMBL" id="MBW3095896.1"/>
    </source>
</evidence>
<dbReference type="EMBL" id="JAHWQX010000001">
    <property type="protein sequence ID" value="MBW3095896.1"/>
    <property type="molecule type" value="Genomic_DNA"/>
</dbReference>
<proteinExistence type="predicted"/>
<reference evidence="1" key="1">
    <citation type="submission" date="2021-07" db="EMBL/GenBank/DDBJ databases">
        <title>Pseudohoeflea marina sp. nov. a polyhydroxyalcanoate-producing bacterium.</title>
        <authorList>
            <person name="Zheng W."/>
            <person name="Yu S."/>
            <person name="Huang Y."/>
        </authorList>
    </citation>
    <scope>NUCLEOTIDE SEQUENCE</scope>
    <source>
        <strain evidence="1">DP4N28-3</strain>
    </source>
</reference>
<gene>
    <name evidence="1" type="ORF">KY465_01240</name>
</gene>
<comment type="caution">
    <text evidence="1">The sequence shown here is derived from an EMBL/GenBank/DDBJ whole genome shotgun (WGS) entry which is preliminary data.</text>
</comment>
<dbReference type="Proteomes" id="UP001430804">
    <property type="component" value="Unassembled WGS sequence"/>
</dbReference>
<protein>
    <submittedName>
        <fullName evidence="1">DUF922 domain-containing protein</fullName>
    </submittedName>
</protein>
<organism evidence="1 2">
    <name type="scientific">Pseudohoeflea coraliihabitans</name>
    <dbReference type="NCBI Taxonomy" id="2860393"/>
    <lineage>
        <taxon>Bacteria</taxon>
        <taxon>Pseudomonadati</taxon>
        <taxon>Pseudomonadota</taxon>
        <taxon>Alphaproteobacteria</taxon>
        <taxon>Hyphomicrobiales</taxon>
        <taxon>Rhizobiaceae</taxon>
        <taxon>Pseudohoeflea</taxon>
    </lineage>
</organism>
<dbReference type="RefSeq" id="WP_219157629.1">
    <property type="nucleotide sequence ID" value="NZ_JAHWQX010000001.1"/>
</dbReference>
<name>A0ABS6WIY4_9HYPH</name>
<evidence type="ECO:0000313" key="2">
    <source>
        <dbReference type="Proteomes" id="UP001430804"/>
    </source>
</evidence>
<dbReference type="Pfam" id="PF06037">
    <property type="entry name" value="DUF922"/>
    <property type="match status" value="1"/>
</dbReference>
<keyword evidence="2" id="KW-1185">Reference proteome</keyword>
<dbReference type="PIRSF" id="PIRSF010521">
    <property type="entry name" value="DUF922_bac"/>
    <property type="match status" value="1"/>
</dbReference>